<dbReference type="InterPro" id="IPR020616">
    <property type="entry name" value="Thiolase_N"/>
</dbReference>
<dbReference type="EMBL" id="JAAKZY010000109">
    <property type="protein sequence ID" value="NGO11578.1"/>
    <property type="molecule type" value="Genomic_DNA"/>
</dbReference>
<protein>
    <submittedName>
        <fullName evidence="3">Thiolase family protein</fullName>
    </submittedName>
</protein>
<dbReference type="PIRSF" id="PIRSF000429">
    <property type="entry name" value="Ac-CoA_Ac_transf"/>
    <property type="match status" value="1"/>
</dbReference>
<dbReference type="InterPro" id="IPR055140">
    <property type="entry name" value="Thiolase_C_2"/>
</dbReference>
<dbReference type="PANTHER" id="PTHR42870">
    <property type="entry name" value="ACETYL-COA C-ACETYLTRANSFERASE"/>
    <property type="match status" value="1"/>
</dbReference>
<keyword evidence="4" id="KW-1185">Reference proteome</keyword>
<dbReference type="Gene3D" id="3.40.47.10">
    <property type="match status" value="1"/>
</dbReference>
<dbReference type="GO" id="GO:0016747">
    <property type="term" value="F:acyltransferase activity, transferring groups other than amino-acyl groups"/>
    <property type="evidence" value="ECO:0007669"/>
    <property type="project" value="InterPro"/>
</dbReference>
<accession>A0A6G4VBR5</accession>
<evidence type="ECO:0000313" key="3">
    <source>
        <dbReference type="EMBL" id="NGO11578.1"/>
    </source>
</evidence>
<feature type="domain" description="Thiolase N-terminal" evidence="1">
    <location>
        <begin position="6"/>
        <end position="182"/>
    </location>
</feature>
<name>A0A6G4VBR5_9ACTN</name>
<reference evidence="3 4" key="1">
    <citation type="submission" date="2020-02" db="EMBL/GenBank/DDBJ databases">
        <title>Whole-genome analyses of novel actinobacteria.</title>
        <authorList>
            <person name="Sahin N."/>
            <person name="Gencbay T."/>
        </authorList>
    </citation>
    <scope>NUCLEOTIDE SEQUENCE [LARGE SCALE GENOMIC DNA]</scope>
    <source>
        <strain evidence="3 4">HC44</strain>
    </source>
</reference>
<dbReference type="InterPro" id="IPR002155">
    <property type="entry name" value="Thiolase"/>
</dbReference>
<dbReference type="Pfam" id="PF00108">
    <property type="entry name" value="Thiolase_N"/>
    <property type="match status" value="1"/>
</dbReference>
<dbReference type="SUPFAM" id="SSF53901">
    <property type="entry name" value="Thiolase-like"/>
    <property type="match status" value="2"/>
</dbReference>
<dbReference type="Proteomes" id="UP000472335">
    <property type="component" value="Unassembled WGS sequence"/>
</dbReference>
<sequence length="395" mass="40140">MDGTGVVIAGAGVTRHGFFAARDWKDLVVEAAYAALDDAGIAPGEVSAGFVSVSLPETFEQQNLGAIAADELGLAPAAFSQVGAACAGGTVALRNGVAAVASRAARAVLVIGVEKQSDAASTADSMLHFPDAEYEAPAGFDYVDLMALMHDRYARKYGASHEAIAQWVVQDRWYAQRNPKAIDYGRATLTVAEVLDSPVVSRPITRAACGRACDGASAVVLMGAADAPARCEPVEIAGIAQATGPNGLAAKFGHPASGGTDIAEAVPTAVAAKDAYAQAGIEPQHVRLAQVHDCFSVMGPLHMEGLGIFPPGKAAAAVADGETAPDGRCPANTDGGRIGLGHPTGATGVSIAVESAMQLRGRCGDRQVPDADIAVCQSMGGSNSTSAVAVLRLPR</sequence>
<feature type="domain" description="Thiolase C-terminal" evidence="2">
    <location>
        <begin position="261"/>
        <end position="391"/>
    </location>
</feature>
<proteinExistence type="predicted"/>
<dbReference type="InterPro" id="IPR016039">
    <property type="entry name" value="Thiolase-like"/>
</dbReference>
<dbReference type="PANTHER" id="PTHR42870:SF1">
    <property type="entry name" value="NON-SPECIFIC LIPID-TRANSFER PROTEIN-LIKE 2"/>
    <property type="match status" value="1"/>
</dbReference>
<dbReference type="Pfam" id="PF22691">
    <property type="entry name" value="Thiolase_C_1"/>
    <property type="match status" value="1"/>
</dbReference>
<comment type="caution">
    <text evidence="3">The sequence shown here is derived from an EMBL/GenBank/DDBJ whole genome shotgun (WGS) entry which is preliminary data.</text>
</comment>
<dbReference type="RefSeq" id="WP_165263936.1">
    <property type="nucleotide sequence ID" value="NZ_JAAKZY010000109.1"/>
</dbReference>
<evidence type="ECO:0000259" key="2">
    <source>
        <dbReference type="Pfam" id="PF22691"/>
    </source>
</evidence>
<dbReference type="CDD" id="cd00829">
    <property type="entry name" value="SCP-x_thiolase"/>
    <property type="match status" value="1"/>
</dbReference>
<organism evidence="3 4">
    <name type="scientific">Streptomyces scabichelini</name>
    <dbReference type="NCBI Taxonomy" id="2711217"/>
    <lineage>
        <taxon>Bacteria</taxon>
        <taxon>Bacillati</taxon>
        <taxon>Actinomycetota</taxon>
        <taxon>Actinomycetes</taxon>
        <taxon>Kitasatosporales</taxon>
        <taxon>Streptomycetaceae</taxon>
        <taxon>Streptomyces</taxon>
    </lineage>
</organism>
<gene>
    <name evidence="3" type="ORF">G5C60_29290</name>
</gene>
<evidence type="ECO:0000259" key="1">
    <source>
        <dbReference type="Pfam" id="PF00108"/>
    </source>
</evidence>
<dbReference type="AlphaFoldDB" id="A0A6G4VBR5"/>
<evidence type="ECO:0000313" key="4">
    <source>
        <dbReference type="Proteomes" id="UP000472335"/>
    </source>
</evidence>